<comment type="caution">
    <text evidence="1">The sequence shown here is derived from an EMBL/GenBank/DDBJ whole genome shotgun (WGS) entry which is preliminary data.</text>
</comment>
<dbReference type="InterPro" id="IPR007877">
    <property type="entry name" value="DUF707"/>
</dbReference>
<evidence type="ECO:0000313" key="2">
    <source>
        <dbReference type="Proteomes" id="UP000886520"/>
    </source>
</evidence>
<dbReference type="Pfam" id="PF05212">
    <property type="entry name" value="DUF707"/>
    <property type="match status" value="1"/>
</dbReference>
<keyword evidence="2" id="KW-1185">Reference proteome</keyword>
<sequence length="410" mass="47752">MFLKDQKYDGFGLRTKGELNDYVLCQHTAHWSHHLSVGPAEDTKVFYQSKRAFTSPCDSFDWRIFWDLYGNDVHKSVQYGYLSIFSSNTIQIPAPDAHRPRCEPPVVIYRNYSPGAELLPSRIVVPETDFYMRRLWGKPEEDLPITPRYLLTFTVGFDQREIINAAISKFSKNWTVVLFHYDGRASEWAHYEWAQNVIHISARKQSKWWFAKRFLHPDVVAPYEYIFLWDEDLGLDSFDAEMYIELVRKHGLEISQPALEPSKKLTWRMTMRRFNSEVHRETSESFGRCKDPHKPPCTGFVEIMAPVFSKSAWKCVWHLIQNDLIHGWGLDFELGRCVKPAFEKVGVVDAQWIVHKFVPSLGSQGESVNGRAPWEGVRDRCHYEWDVFQKRLAAADEAAMRDKTATFSVG</sequence>
<accession>A0A9D4V2U4</accession>
<dbReference type="PANTHER" id="PTHR31210">
    <property type="entry name" value="OS06G0731900 PROTEIN"/>
    <property type="match status" value="1"/>
</dbReference>
<protein>
    <submittedName>
        <fullName evidence="1">Uncharacterized protein</fullName>
    </submittedName>
</protein>
<dbReference type="Proteomes" id="UP000886520">
    <property type="component" value="Chromosome 6"/>
</dbReference>
<dbReference type="AlphaFoldDB" id="A0A9D4V2U4"/>
<name>A0A9D4V2U4_ADICA</name>
<organism evidence="1 2">
    <name type="scientific">Adiantum capillus-veneris</name>
    <name type="common">Maidenhair fern</name>
    <dbReference type="NCBI Taxonomy" id="13818"/>
    <lineage>
        <taxon>Eukaryota</taxon>
        <taxon>Viridiplantae</taxon>
        <taxon>Streptophyta</taxon>
        <taxon>Embryophyta</taxon>
        <taxon>Tracheophyta</taxon>
        <taxon>Polypodiopsida</taxon>
        <taxon>Polypodiidae</taxon>
        <taxon>Polypodiales</taxon>
        <taxon>Pteridineae</taxon>
        <taxon>Pteridaceae</taxon>
        <taxon>Vittarioideae</taxon>
        <taxon>Adiantum</taxon>
    </lineage>
</organism>
<gene>
    <name evidence="1" type="ORF">GOP47_0005914</name>
</gene>
<proteinExistence type="predicted"/>
<reference evidence="1" key="1">
    <citation type="submission" date="2021-01" db="EMBL/GenBank/DDBJ databases">
        <title>Adiantum capillus-veneris genome.</title>
        <authorList>
            <person name="Fang Y."/>
            <person name="Liao Q."/>
        </authorList>
    </citation>
    <scope>NUCLEOTIDE SEQUENCE</scope>
    <source>
        <strain evidence="1">H3</strain>
        <tissue evidence="1">Leaf</tissue>
    </source>
</reference>
<dbReference type="OrthoDB" id="1906654at2759"/>
<evidence type="ECO:0000313" key="1">
    <source>
        <dbReference type="EMBL" id="KAI5078243.1"/>
    </source>
</evidence>
<dbReference type="PANTHER" id="PTHR31210:SF43">
    <property type="entry name" value="STORAGE PROTEIN-RELATED"/>
    <property type="match status" value="1"/>
</dbReference>
<dbReference type="EMBL" id="JABFUD020000006">
    <property type="protein sequence ID" value="KAI5078243.1"/>
    <property type="molecule type" value="Genomic_DNA"/>
</dbReference>